<dbReference type="Proteomes" id="UP000321750">
    <property type="component" value="Unassembled WGS sequence"/>
</dbReference>
<gene>
    <name evidence="1" type="ORF">MGN01_41290</name>
</gene>
<protein>
    <submittedName>
        <fullName evidence="1">Uncharacterized protein</fullName>
    </submittedName>
</protein>
<comment type="caution">
    <text evidence="1">The sequence shown here is derived from an EMBL/GenBank/DDBJ whole genome shotgun (WGS) entry which is preliminary data.</text>
</comment>
<proteinExistence type="predicted"/>
<name>A0A512JQQ0_9HYPH</name>
<evidence type="ECO:0000313" key="2">
    <source>
        <dbReference type="Proteomes" id="UP000321750"/>
    </source>
</evidence>
<dbReference type="EMBL" id="BJZV01000034">
    <property type="protein sequence ID" value="GEP12284.1"/>
    <property type="molecule type" value="Genomic_DNA"/>
</dbReference>
<accession>A0A512JQQ0</accession>
<evidence type="ECO:0000313" key="1">
    <source>
        <dbReference type="EMBL" id="GEP12284.1"/>
    </source>
</evidence>
<keyword evidence="2" id="KW-1185">Reference proteome</keyword>
<reference evidence="1 2" key="1">
    <citation type="submission" date="2019-07" db="EMBL/GenBank/DDBJ databases">
        <title>Whole genome shotgun sequence of Methylobacterium gnaphalii NBRC 107716.</title>
        <authorList>
            <person name="Hosoyama A."/>
            <person name="Uohara A."/>
            <person name="Ohji S."/>
            <person name="Ichikawa N."/>
        </authorList>
    </citation>
    <scope>NUCLEOTIDE SEQUENCE [LARGE SCALE GENOMIC DNA]</scope>
    <source>
        <strain evidence="1 2">NBRC 107716</strain>
    </source>
</reference>
<dbReference type="AlphaFoldDB" id="A0A512JQQ0"/>
<organism evidence="1 2">
    <name type="scientific">Methylobacterium gnaphalii</name>
    <dbReference type="NCBI Taxonomy" id="1010610"/>
    <lineage>
        <taxon>Bacteria</taxon>
        <taxon>Pseudomonadati</taxon>
        <taxon>Pseudomonadota</taxon>
        <taxon>Alphaproteobacteria</taxon>
        <taxon>Hyphomicrobiales</taxon>
        <taxon>Methylobacteriaceae</taxon>
        <taxon>Methylobacterium</taxon>
    </lineage>
</organism>
<dbReference type="RefSeq" id="WP_147048671.1">
    <property type="nucleotide sequence ID" value="NZ_BJZV01000034.1"/>
</dbReference>
<sequence length="99" mass="10973">MAAISLADERLIRDVLETACSDWARQQDATKTVWLAVFTTRDCLAKGRNDLAAECLRALAADLPRQPRHLAAYSRREIVRLRCALAVARALAEPVLDLA</sequence>